<comment type="function">
    <text evidence="1">Catalyzes the hydrolysis of queuosine 5'-phosphate, releasing the nucleobase queuine (q). Is required for salvage of queuine from exogenous queuosine (Q) that is imported and then converted to queuosine 5'-phosphate intracellularly.</text>
</comment>
<accession>W4K4M1</accession>
<evidence type="ECO:0000313" key="3">
    <source>
        <dbReference type="Proteomes" id="UP000030671"/>
    </source>
</evidence>
<dbReference type="GO" id="GO:0016787">
    <property type="term" value="F:hydrolase activity"/>
    <property type="evidence" value="ECO:0007669"/>
    <property type="project" value="UniProtKB-KW"/>
</dbReference>
<evidence type="ECO:0000256" key="1">
    <source>
        <dbReference type="RuleBase" id="RU365002"/>
    </source>
</evidence>
<dbReference type="KEGG" id="hir:HETIRDRAFT_385320"/>
<gene>
    <name evidence="2" type="ORF">HETIRDRAFT_385320</name>
</gene>
<evidence type="ECO:0000313" key="2">
    <source>
        <dbReference type="EMBL" id="ETW80704.1"/>
    </source>
</evidence>
<dbReference type="RefSeq" id="XP_009547420.1">
    <property type="nucleotide sequence ID" value="XM_009549125.1"/>
</dbReference>
<dbReference type="InterPro" id="IPR019438">
    <property type="entry name" value="Q_salvage"/>
</dbReference>
<sequence>MASLVPPLPSSGSFIKSIRESSRSVRQIANITIKPSSIRRLLVSSAFTTTYHRIASTSHGLALPLNFPSPLAELNLLAILSLLNIASGYRVPLHQQTGRGAWDSIRAFVFGLYLSSSADDERDLLSARGMRDIGDTKIAELLGVSIHVEKPHESMPAITVGEVGGPGWELVQLLRKLLNGTGAFLVNNRYRDLGSFVVEALKEGERAGKANGDEAAVDVIVERLVRGIPGFQDMGIVDGQPIYCFKKALFLVNGIAIRFGHLSPPFPVPRTSSIPVFTDNVLPSILIHLGVIDLSTAAPSISSLFPNAGSEESLEKLLAASPETPSGKAVKNGKEVPKEGPVLTAEQAYILRAAAIDACELIVEYAHSMDVAEPEDRGLEWLREITLPDLDTWLWAVAKDRPDYRKLERFVLRNTLFF</sequence>
<reference evidence="2 3" key="1">
    <citation type="journal article" date="2012" name="New Phytol.">
        <title>Insight into trade-off between wood decay and parasitism from the genome of a fungal forest pathogen.</title>
        <authorList>
            <person name="Olson A."/>
            <person name="Aerts A."/>
            <person name="Asiegbu F."/>
            <person name="Belbahri L."/>
            <person name="Bouzid O."/>
            <person name="Broberg A."/>
            <person name="Canback B."/>
            <person name="Coutinho P.M."/>
            <person name="Cullen D."/>
            <person name="Dalman K."/>
            <person name="Deflorio G."/>
            <person name="van Diepen L.T."/>
            <person name="Dunand C."/>
            <person name="Duplessis S."/>
            <person name="Durling M."/>
            <person name="Gonthier P."/>
            <person name="Grimwood J."/>
            <person name="Fossdal C.G."/>
            <person name="Hansson D."/>
            <person name="Henrissat B."/>
            <person name="Hietala A."/>
            <person name="Himmelstrand K."/>
            <person name="Hoffmeister D."/>
            <person name="Hogberg N."/>
            <person name="James T.Y."/>
            <person name="Karlsson M."/>
            <person name="Kohler A."/>
            <person name="Kues U."/>
            <person name="Lee Y.H."/>
            <person name="Lin Y.C."/>
            <person name="Lind M."/>
            <person name="Lindquist E."/>
            <person name="Lombard V."/>
            <person name="Lucas S."/>
            <person name="Lunden K."/>
            <person name="Morin E."/>
            <person name="Murat C."/>
            <person name="Park J."/>
            <person name="Raffaello T."/>
            <person name="Rouze P."/>
            <person name="Salamov A."/>
            <person name="Schmutz J."/>
            <person name="Solheim H."/>
            <person name="Stahlberg J."/>
            <person name="Velez H."/>
            <person name="de Vries R.P."/>
            <person name="Wiebenga A."/>
            <person name="Woodward S."/>
            <person name="Yakovlev I."/>
            <person name="Garbelotto M."/>
            <person name="Martin F."/>
            <person name="Grigoriev I.V."/>
            <person name="Stenlid J."/>
        </authorList>
    </citation>
    <scope>NUCLEOTIDE SEQUENCE [LARGE SCALE GENOMIC DNA]</scope>
    <source>
        <strain evidence="2 3">TC 32-1</strain>
    </source>
</reference>
<dbReference type="AlphaFoldDB" id="W4K4M1"/>
<dbReference type="eggNOG" id="ENOG502S4MU">
    <property type="taxonomic scope" value="Eukaryota"/>
</dbReference>
<comment type="catalytic activity">
    <reaction evidence="1">
        <text>queuosine 5'-phosphate + H2O = queuine + D-ribose 5-phosphate</text>
        <dbReference type="Rhea" id="RHEA:75387"/>
        <dbReference type="ChEBI" id="CHEBI:15377"/>
        <dbReference type="ChEBI" id="CHEBI:17433"/>
        <dbReference type="ChEBI" id="CHEBI:78346"/>
        <dbReference type="ChEBI" id="CHEBI:194371"/>
    </reaction>
    <physiologicalReaction direction="left-to-right" evidence="1">
        <dbReference type="Rhea" id="RHEA:75388"/>
    </physiologicalReaction>
</comment>
<organism evidence="2 3">
    <name type="scientific">Heterobasidion irregulare (strain TC 32-1)</name>
    <dbReference type="NCBI Taxonomy" id="747525"/>
    <lineage>
        <taxon>Eukaryota</taxon>
        <taxon>Fungi</taxon>
        <taxon>Dikarya</taxon>
        <taxon>Basidiomycota</taxon>
        <taxon>Agaricomycotina</taxon>
        <taxon>Agaricomycetes</taxon>
        <taxon>Russulales</taxon>
        <taxon>Bondarzewiaceae</taxon>
        <taxon>Heterobasidion</taxon>
        <taxon>Heterobasidion annosum species complex</taxon>
    </lineage>
</organism>
<dbReference type="OrthoDB" id="416777at2759"/>
<dbReference type="EMBL" id="KI925459">
    <property type="protein sequence ID" value="ETW80704.1"/>
    <property type="molecule type" value="Genomic_DNA"/>
</dbReference>
<keyword evidence="1" id="KW-0378">Hydrolase</keyword>
<dbReference type="GeneID" id="20672238"/>
<dbReference type="Proteomes" id="UP000030671">
    <property type="component" value="Unassembled WGS sequence"/>
</dbReference>
<protein>
    <recommendedName>
        <fullName evidence="1">Queuosine 5'-phosphate N-glycosylase/hydrolase</fullName>
        <ecNumber evidence="1">3.2.2.-</ecNumber>
    </recommendedName>
    <alternativeName>
        <fullName evidence="1">Queuosine-nucleotide N-glycosylase/hydrolase</fullName>
    </alternativeName>
</protein>
<dbReference type="EC" id="3.2.2.-" evidence="1"/>
<keyword evidence="3" id="KW-1185">Reference proteome</keyword>
<dbReference type="InParanoid" id="W4K4M1"/>
<dbReference type="GO" id="GO:0006400">
    <property type="term" value="P:tRNA modification"/>
    <property type="evidence" value="ECO:0007669"/>
    <property type="project" value="TreeGrafter"/>
</dbReference>
<proteinExistence type="inferred from homology"/>
<comment type="similarity">
    <text evidence="1">Belongs to the QNG1 protein family.</text>
</comment>
<dbReference type="PANTHER" id="PTHR21314">
    <property type="entry name" value="QUEUOSINE 5'-PHOSPHATE N-GLYCOSYLASE_HYDROLASE-RELATED"/>
    <property type="match status" value="1"/>
</dbReference>
<name>W4K4M1_HETIT</name>
<dbReference type="PANTHER" id="PTHR21314:SF1">
    <property type="entry name" value="QUEUOSINE SALVAGE PROTEIN"/>
    <property type="match status" value="1"/>
</dbReference>
<dbReference type="HOGENOM" id="CLU_053189_0_0_1"/>